<accession>A0AAJ6YVU2</accession>
<evidence type="ECO:0000256" key="3">
    <source>
        <dbReference type="ARBA" id="ARBA00022645"/>
    </source>
</evidence>
<keyword evidence="10" id="KW-1015">Disulfide bond</keyword>
<evidence type="ECO:0000256" key="5">
    <source>
        <dbReference type="ARBA" id="ARBA00022723"/>
    </source>
</evidence>
<dbReference type="SUPFAM" id="SSF53187">
    <property type="entry name" value="Zn-dependent exopeptidases"/>
    <property type="match status" value="1"/>
</dbReference>
<dbReference type="PANTHER" id="PTHR11705">
    <property type="entry name" value="PROTEASE FAMILY M14 CARBOXYPEPTIDASE A,B"/>
    <property type="match status" value="1"/>
</dbReference>
<dbReference type="PROSITE" id="PS52035">
    <property type="entry name" value="PEPTIDASE_M14"/>
    <property type="match status" value="1"/>
</dbReference>
<comment type="similarity">
    <text evidence="2 11">Belongs to the peptidase M14 family.</text>
</comment>
<dbReference type="SMART" id="SM00631">
    <property type="entry name" value="Zn_pept"/>
    <property type="match status" value="1"/>
</dbReference>
<feature type="domain" description="Peptidase M14" evidence="13">
    <location>
        <begin position="122"/>
        <end position="405"/>
    </location>
</feature>
<keyword evidence="4" id="KW-0645">Protease</keyword>
<keyword evidence="5" id="KW-0479">Metal-binding</keyword>
<evidence type="ECO:0000256" key="12">
    <source>
        <dbReference type="SAM" id="SignalP"/>
    </source>
</evidence>
<reference evidence="15" key="1">
    <citation type="submission" date="2025-08" db="UniProtKB">
        <authorList>
            <consortium name="RefSeq"/>
        </authorList>
    </citation>
    <scope>IDENTIFICATION</scope>
</reference>
<feature type="signal peptide" evidence="12">
    <location>
        <begin position="1"/>
        <end position="19"/>
    </location>
</feature>
<comment type="cofactor">
    <cofactor evidence="1">
        <name>Zn(2+)</name>
        <dbReference type="ChEBI" id="CHEBI:29105"/>
    </cofactor>
</comment>
<dbReference type="GO" id="GO:0006508">
    <property type="term" value="P:proteolysis"/>
    <property type="evidence" value="ECO:0007669"/>
    <property type="project" value="UniProtKB-KW"/>
</dbReference>
<evidence type="ECO:0000256" key="2">
    <source>
        <dbReference type="ARBA" id="ARBA00005988"/>
    </source>
</evidence>
<feature type="chain" id="PRO_5042493202" evidence="12">
    <location>
        <begin position="20"/>
        <end position="411"/>
    </location>
</feature>
<dbReference type="GO" id="GO:0008270">
    <property type="term" value="F:zinc ion binding"/>
    <property type="evidence" value="ECO:0007669"/>
    <property type="project" value="InterPro"/>
</dbReference>
<evidence type="ECO:0000256" key="11">
    <source>
        <dbReference type="PROSITE-ProRule" id="PRU01379"/>
    </source>
</evidence>
<organism evidence="14 15">
    <name type="scientific">Ceratosolen solmsi marchali</name>
    <dbReference type="NCBI Taxonomy" id="326594"/>
    <lineage>
        <taxon>Eukaryota</taxon>
        <taxon>Metazoa</taxon>
        <taxon>Ecdysozoa</taxon>
        <taxon>Arthropoda</taxon>
        <taxon>Hexapoda</taxon>
        <taxon>Insecta</taxon>
        <taxon>Pterygota</taxon>
        <taxon>Neoptera</taxon>
        <taxon>Endopterygota</taxon>
        <taxon>Hymenoptera</taxon>
        <taxon>Apocrita</taxon>
        <taxon>Proctotrupomorpha</taxon>
        <taxon>Chalcidoidea</taxon>
        <taxon>Agaonidae</taxon>
        <taxon>Agaoninae</taxon>
        <taxon>Ceratosolen</taxon>
    </lineage>
</organism>
<dbReference type="InterPro" id="IPR000834">
    <property type="entry name" value="Peptidase_M14"/>
</dbReference>
<evidence type="ECO:0000256" key="9">
    <source>
        <dbReference type="ARBA" id="ARBA00023049"/>
    </source>
</evidence>
<dbReference type="PANTHER" id="PTHR11705:SF140">
    <property type="entry name" value="FI02848P-RELATED"/>
    <property type="match status" value="1"/>
</dbReference>
<evidence type="ECO:0000313" key="14">
    <source>
        <dbReference type="Proteomes" id="UP000695007"/>
    </source>
</evidence>
<dbReference type="InterPro" id="IPR003146">
    <property type="entry name" value="M14A_act_pep"/>
</dbReference>
<proteinExistence type="inferred from homology"/>
<dbReference type="SUPFAM" id="SSF54897">
    <property type="entry name" value="Protease propeptides/inhibitors"/>
    <property type="match status" value="1"/>
</dbReference>
<dbReference type="GO" id="GO:0005615">
    <property type="term" value="C:extracellular space"/>
    <property type="evidence" value="ECO:0007669"/>
    <property type="project" value="TreeGrafter"/>
</dbReference>
<dbReference type="GeneID" id="105368086"/>
<dbReference type="FunFam" id="3.40.630.10:FF:000084">
    <property type="entry name" value="Carboxypeptidase B2"/>
    <property type="match status" value="1"/>
</dbReference>
<evidence type="ECO:0000256" key="10">
    <source>
        <dbReference type="ARBA" id="ARBA00023157"/>
    </source>
</evidence>
<evidence type="ECO:0000256" key="6">
    <source>
        <dbReference type="ARBA" id="ARBA00022729"/>
    </source>
</evidence>
<dbReference type="InterPro" id="IPR036990">
    <property type="entry name" value="M14A-like_propep"/>
</dbReference>
<dbReference type="AlphaFoldDB" id="A0AAJ6YVU2"/>
<evidence type="ECO:0000259" key="13">
    <source>
        <dbReference type="PROSITE" id="PS52035"/>
    </source>
</evidence>
<dbReference type="Pfam" id="PF00246">
    <property type="entry name" value="Peptidase_M14"/>
    <property type="match status" value="1"/>
</dbReference>
<dbReference type="Proteomes" id="UP000695007">
    <property type="component" value="Unplaced"/>
</dbReference>
<dbReference type="Gene3D" id="3.40.630.10">
    <property type="entry name" value="Zn peptidases"/>
    <property type="match status" value="1"/>
</dbReference>
<gene>
    <name evidence="15" type="primary">LOC105368086</name>
</gene>
<protein>
    <submittedName>
        <fullName evidence="15">Carboxypeptidase B-like</fullName>
    </submittedName>
</protein>
<keyword evidence="14" id="KW-1185">Reference proteome</keyword>
<evidence type="ECO:0000256" key="1">
    <source>
        <dbReference type="ARBA" id="ARBA00001947"/>
    </source>
</evidence>
<keyword evidence="6 12" id="KW-0732">Signal</keyword>
<keyword evidence="9" id="KW-0482">Metalloprotease</keyword>
<feature type="active site" description="Proton donor/acceptor" evidence="11">
    <location>
        <position position="371"/>
    </location>
</feature>
<sequence length="411" mass="47926">MWLLIQLLFVTFLSSDTIGQVLKDYDGYKLYKADLKSSDKREILKKFEGAEDFAALISSDHNDSHFLVSPRLQKEFGKILLKNKINSTIINENVGESVLQEYEQRMKAVTRSFELTKYDFGHFPRYYEIIEYMKILVQNRRYSQIIEIGTSSKNKVIYAMKIEKSSKNPVFILDAGFHAREWAAHVAALYIIKKLVHYEEKYADMMTFIIIPCVNPDGYEYSHTTDRFWRKTRSDNKRSSCKGVDLNRNFDTHWKEISNENRECAETYPGPKPFSEPESIALRDTILMYQPYAYITLHSFGSLIMYPWGFTKDLPKNWQVLHQIALKAAQSANNGTNYTVGSSARVLYIAFGGSDDWAMEKAGVPIVYTVELPEFNGKLFVMPQEEIRPMVRETYKILKHMIFNIYDEYMQ</sequence>
<dbReference type="Gene3D" id="3.30.70.340">
    <property type="entry name" value="Metallocarboxypeptidase-like"/>
    <property type="match status" value="1"/>
</dbReference>
<evidence type="ECO:0000256" key="4">
    <source>
        <dbReference type="ARBA" id="ARBA00022670"/>
    </source>
</evidence>
<dbReference type="GO" id="GO:0004181">
    <property type="term" value="F:metallocarboxypeptidase activity"/>
    <property type="evidence" value="ECO:0007669"/>
    <property type="project" value="InterPro"/>
</dbReference>
<name>A0AAJ6YVU2_9HYME</name>
<keyword evidence="8" id="KW-0862">Zinc</keyword>
<dbReference type="Pfam" id="PF02244">
    <property type="entry name" value="Propep_M14"/>
    <property type="match status" value="1"/>
</dbReference>
<keyword evidence="7" id="KW-0378">Hydrolase</keyword>
<evidence type="ECO:0000256" key="8">
    <source>
        <dbReference type="ARBA" id="ARBA00022833"/>
    </source>
</evidence>
<keyword evidence="3" id="KW-0121">Carboxypeptidase</keyword>
<evidence type="ECO:0000313" key="15">
    <source>
        <dbReference type="RefSeq" id="XP_011505294.1"/>
    </source>
</evidence>
<dbReference type="KEGG" id="csol:105368086"/>
<evidence type="ECO:0000256" key="7">
    <source>
        <dbReference type="ARBA" id="ARBA00022801"/>
    </source>
</evidence>
<dbReference type="PRINTS" id="PR00765">
    <property type="entry name" value="CRBOXYPTASEA"/>
</dbReference>
<dbReference type="RefSeq" id="XP_011505294.1">
    <property type="nucleotide sequence ID" value="XM_011506992.1"/>
</dbReference>